<protein>
    <submittedName>
        <fullName evidence="1">Outer membrane protein beta-barrel domain-containing protein</fullName>
    </submittedName>
</protein>
<dbReference type="AlphaFoldDB" id="A0A238VHH8"/>
<reference evidence="1 2" key="1">
    <citation type="submission" date="2017-06" db="EMBL/GenBank/DDBJ databases">
        <authorList>
            <person name="Kim H.J."/>
            <person name="Triplett B.A."/>
        </authorList>
    </citation>
    <scope>NUCLEOTIDE SEQUENCE [LARGE SCALE GENOMIC DNA]</scope>
    <source>
        <strain evidence="1 2">DSM 29150</strain>
    </source>
</reference>
<evidence type="ECO:0000313" key="2">
    <source>
        <dbReference type="Proteomes" id="UP000198384"/>
    </source>
</evidence>
<name>A0A238VHH8_9FLAO</name>
<accession>A0A238VHH8</accession>
<keyword evidence="2" id="KW-1185">Reference proteome</keyword>
<organism evidence="1 2">
    <name type="scientific">Lutibacter agarilyticus</name>
    <dbReference type="NCBI Taxonomy" id="1109740"/>
    <lineage>
        <taxon>Bacteria</taxon>
        <taxon>Pseudomonadati</taxon>
        <taxon>Bacteroidota</taxon>
        <taxon>Flavobacteriia</taxon>
        <taxon>Flavobacteriales</taxon>
        <taxon>Flavobacteriaceae</taxon>
        <taxon>Lutibacter</taxon>
    </lineage>
</organism>
<dbReference type="RefSeq" id="WP_089380064.1">
    <property type="nucleotide sequence ID" value="NZ_FZNT01000001.1"/>
</dbReference>
<sequence>MNIKAIFILIFFFYISLTNAQKIGVGLKGGINYNYIGDFYSIGGSIGPGVLDEYYSAENEISYQLGVFVDISFDNFFIRPEANYVSLKNSYKFPTKPAQWESQQIDIPILFGYKVYSPIAIYAGPVFSFISDRTLEGWQDTSYADPFVFNTSSAGISAGILIDFGRVGIDFRYQYGLTTVKEQRLDMIKTYDGYGVNLGDLLEYNPSQIMINIQIKLFSVYTDKQHRRSNFEWRNHKNL</sequence>
<evidence type="ECO:0000313" key="1">
    <source>
        <dbReference type="EMBL" id="SNR33624.1"/>
    </source>
</evidence>
<proteinExistence type="predicted"/>
<dbReference type="Proteomes" id="UP000198384">
    <property type="component" value="Unassembled WGS sequence"/>
</dbReference>
<dbReference type="EMBL" id="FZNT01000001">
    <property type="protein sequence ID" value="SNR33624.1"/>
    <property type="molecule type" value="Genomic_DNA"/>
</dbReference>
<gene>
    <name evidence="1" type="ORF">SAMN06265371_101421</name>
</gene>
<dbReference type="OrthoDB" id="1421140at2"/>